<dbReference type="GO" id="GO:0048813">
    <property type="term" value="P:dendrite morphogenesis"/>
    <property type="evidence" value="ECO:0007669"/>
    <property type="project" value="UniProtKB-ARBA"/>
</dbReference>
<keyword evidence="6" id="KW-0863">Zinc-finger</keyword>
<evidence type="ECO:0000259" key="9">
    <source>
        <dbReference type="PROSITE" id="PS50157"/>
    </source>
</evidence>
<dbReference type="Gene3D" id="3.30.160.60">
    <property type="entry name" value="Classic Zinc Finger"/>
    <property type="match status" value="1"/>
</dbReference>
<keyword evidence="3" id="KW-0524">Neurogenesis</keyword>
<dbReference type="InterPro" id="IPR011333">
    <property type="entry name" value="SKP1/BTB/POZ_sf"/>
</dbReference>
<dbReference type="InterPro" id="IPR036236">
    <property type="entry name" value="Znf_C2H2_sf"/>
</dbReference>
<dbReference type="EMBL" id="JAHLQT010011632">
    <property type="protein sequence ID" value="KAG7171911.1"/>
    <property type="molecule type" value="Genomic_DNA"/>
</dbReference>
<feature type="compositionally biased region" description="Basic and acidic residues" evidence="7">
    <location>
        <begin position="368"/>
        <end position="378"/>
    </location>
</feature>
<feature type="non-terminal residue" evidence="10">
    <location>
        <position position="592"/>
    </location>
</feature>
<dbReference type="GO" id="GO:0016199">
    <property type="term" value="P:axon midline choice point recognition"/>
    <property type="evidence" value="ECO:0007669"/>
    <property type="project" value="UniProtKB-ARBA"/>
</dbReference>
<dbReference type="InterPro" id="IPR051095">
    <property type="entry name" value="Dros_DevTransReg"/>
</dbReference>
<feature type="region of interest" description="Disordered" evidence="7">
    <location>
        <begin position="411"/>
        <end position="494"/>
    </location>
</feature>
<keyword evidence="1" id="KW-0217">Developmental protein</keyword>
<accession>A0A8J5N2A6</accession>
<feature type="region of interest" description="Disordered" evidence="7">
    <location>
        <begin position="168"/>
        <end position="303"/>
    </location>
</feature>
<dbReference type="GO" id="GO:0007464">
    <property type="term" value="P:R3/R4 cell fate commitment"/>
    <property type="evidence" value="ECO:0007669"/>
    <property type="project" value="UniProtKB-ARBA"/>
</dbReference>
<dbReference type="PROSITE" id="PS50097">
    <property type="entry name" value="BTB"/>
    <property type="match status" value="1"/>
</dbReference>
<dbReference type="GO" id="GO:0006357">
    <property type="term" value="P:regulation of transcription by RNA polymerase II"/>
    <property type="evidence" value="ECO:0007669"/>
    <property type="project" value="TreeGrafter"/>
</dbReference>
<keyword evidence="2" id="KW-0221">Differentiation</keyword>
<dbReference type="SUPFAM" id="SSF57667">
    <property type="entry name" value="beta-beta-alpha zinc fingers"/>
    <property type="match status" value="1"/>
</dbReference>
<feature type="compositionally biased region" description="Low complexity" evidence="7">
    <location>
        <begin position="464"/>
        <end position="494"/>
    </location>
</feature>
<dbReference type="GO" id="GO:0005634">
    <property type="term" value="C:nucleus"/>
    <property type="evidence" value="ECO:0007669"/>
    <property type="project" value="UniProtKB-ARBA"/>
</dbReference>
<evidence type="ECO:0000256" key="3">
    <source>
        <dbReference type="ARBA" id="ARBA00022902"/>
    </source>
</evidence>
<evidence type="ECO:0000256" key="6">
    <source>
        <dbReference type="PROSITE-ProRule" id="PRU00042"/>
    </source>
</evidence>
<organism evidence="10 11">
    <name type="scientific">Homarus americanus</name>
    <name type="common">American lobster</name>
    <dbReference type="NCBI Taxonomy" id="6706"/>
    <lineage>
        <taxon>Eukaryota</taxon>
        <taxon>Metazoa</taxon>
        <taxon>Ecdysozoa</taxon>
        <taxon>Arthropoda</taxon>
        <taxon>Crustacea</taxon>
        <taxon>Multicrustacea</taxon>
        <taxon>Malacostraca</taxon>
        <taxon>Eumalacostraca</taxon>
        <taxon>Eucarida</taxon>
        <taxon>Decapoda</taxon>
        <taxon>Pleocyemata</taxon>
        <taxon>Astacidea</taxon>
        <taxon>Nephropoidea</taxon>
        <taxon>Nephropidae</taxon>
        <taxon>Homarus</taxon>
    </lineage>
</organism>
<dbReference type="AlphaFoldDB" id="A0A8J5N2A6"/>
<evidence type="ECO:0000256" key="1">
    <source>
        <dbReference type="ARBA" id="ARBA00022473"/>
    </source>
</evidence>
<name>A0A8J5N2A6_HOMAM</name>
<keyword evidence="6" id="KW-0862">Zinc</keyword>
<dbReference type="SUPFAM" id="SSF54695">
    <property type="entry name" value="POZ domain"/>
    <property type="match status" value="1"/>
</dbReference>
<dbReference type="GO" id="GO:0008270">
    <property type="term" value="F:zinc ion binding"/>
    <property type="evidence" value="ECO:0007669"/>
    <property type="project" value="UniProtKB-KW"/>
</dbReference>
<evidence type="ECO:0000259" key="8">
    <source>
        <dbReference type="PROSITE" id="PS50097"/>
    </source>
</evidence>
<comment type="function">
    <text evidence="5">Putative transcription factor required for axon growth and guidance in the central and peripheral nervous systems. Repels CNS axons away from the midline by promoting the expression of the midline repellent sli and its receptor robo.</text>
</comment>
<feature type="compositionally biased region" description="Polar residues" evidence="7">
    <location>
        <begin position="379"/>
        <end position="391"/>
    </location>
</feature>
<evidence type="ECO:0000313" key="10">
    <source>
        <dbReference type="EMBL" id="KAG7171911.1"/>
    </source>
</evidence>
<feature type="region of interest" description="Disordered" evidence="7">
    <location>
        <begin position="368"/>
        <end position="391"/>
    </location>
</feature>
<reference evidence="10" key="1">
    <citation type="journal article" date="2021" name="Sci. Adv.">
        <title>The American lobster genome reveals insights on longevity, neural, and immune adaptations.</title>
        <authorList>
            <person name="Polinski J.M."/>
            <person name="Zimin A.V."/>
            <person name="Clark K.F."/>
            <person name="Kohn A.B."/>
            <person name="Sadowski N."/>
            <person name="Timp W."/>
            <person name="Ptitsyn A."/>
            <person name="Khanna P."/>
            <person name="Romanova D.Y."/>
            <person name="Williams P."/>
            <person name="Greenwood S.J."/>
            <person name="Moroz L.L."/>
            <person name="Walt D.R."/>
            <person name="Bodnar A.G."/>
        </authorList>
    </citation>
    <scope>NUCLEOTIDE SEQUENCE</scope>
    <source>
        <strain evidence="10">GMGI-L3</strain>
    </source>
</reference>
<feature type="domain" description="C2H2-type" evidence="9">
    <location>
        <begin position="505"/>
        <end position="532"/>
    </location>
</feature>
<dbReference type="InterPro" id="IPR000210">
    <property type="entry name" value="BTB/POZ_dom"/>
</dbReference>
<dbReference type="InterPro" id="IPR013087">
    <property type="entry name" value="Znf_C2H2_type"/>
</dbReference>
<gene>
    <name evidence="10" type="primary">lola-L16</name>
    <name evidence="10" type="ORF">Hamer_G000848</name>
</gene>
<evidence type="ECO:0000256" key="7">
    <source>
        <dbReference type="SAM" id="MobiDB-lite"/>
    </source>
</evidence>
<dbReference type="CDD" id="cd18315">
    <property type="entry name" value="BTB_POZ_BAB-like"/>
    <property type="match status" value="1"/>
</dbReference>
<feature type="compositionally biased region" description="Low complexity" evidence="7">
    <location>
        <begin position="252"/>
        <end position="264"/>
    </location>
</feature>
<evidence type="ECO:0000256" key="2">
    <source>
        <dbReference type="ARBA" id="ARBA00022782"/>
    </source>
</evidence>
<keyword evidence="6" id="KW-0479">Metal-binding</keyword>
<keyword evidence="11" id="KW-1185">Reference proteome</keyword>
<feature type="compositionally biased region" description="Basic and acidic residues" evidence="7">
    <location>
        <begin position="265"/>
        <end position="284"/>
    </location>
</feature>
<dbReference type="SMART" id="SM00355">
    <property type="entry name" value="ZnF_C2H2"/>
    <property type="match status" value="2"/>
</dbReference>
<evidence type="ECO:0000256" key="5">
    <source>
        <dbReference type="ARBA" id="ARBA00037382"/>
    </source>
</evidence>
<dbReference type="GO" id="GO:0007526">
    <property type="term" value="P:larval somatic muscle development"/>
    <property type="evidence" value="ECO:0007669"/>
    <property type="project" value="UniProtKB-ARBA"/>
</dbReference>
<feature type="domain" description="C2H2-type" evidence="9">
    <location>
        <begin position="533"/>
        <end position="556"/>
    </location>
</feature>
<dbReference type="PANTHER" id="PTHR23110">
    <property type="entry name" value="BTB DOMAIN TRANSCRIPTION FACTOR"/>
    <property type="match status" value="1"/>
</dbReference>
<evidence type="ECO:0000256" key="4">
    <source>
        <dbReference type="ARBA" id="ARBA00023242"/>
    </source>
</evidence>
<feature type="compositionally biased region" description="Basic and acidic residues" evidence="7">
    <location>
        <begin position="168"/>
        <end position="202"/>
    </location>
</feature>
<dbReference type="GO" id="GO:0035167">
    <property type="term" value="P:larval lymph gland hemopoiesis"/>
    <property type="evidence" value="ECO:0007669"/>
    <property type="project" value="UniProtKB-ARBA"/>
</dbReference>
<proteinExistence type="predicted"/>
<dbReference type="Gene3D" id="3.30.710.10">
    <property type="entry name" value="Potassium Channel Kv1.1, Chain A"/>
    <property type="match status" value="1"/>
</dbReference>
<dbReference type="GO" id="GO:0008406">
    <property type="term" value="P:gonad development"/>
    <property type="evidence" value="ECO:0007669"/>
    <property type="project" value="UniProtKB-ARBA"/>
</dbReference>
<comment type="caution">
    <text evidence="10">The sequence shown here is derived from an EMBL/GenBank/DDBJ whole genome shotgun (WGS) entry which is preliminary data.</text>
</comment>
<feature type="compositionally biased region" description="Pro residues" evidence="7">
    <location>
        <begin position="422"/>
        <end position="435"/>
    </location>
</feature>
<sequence>CLSPQPPQLPPPPHPPQPTCFPAYSLLCYSLLSSPSGRTPALPLSFSMKCVMSEEEFLLKWNNHQSNFVDVFNELLKDESFVDVTLVCGGEAVPGHKMVLAACSPLLHRILRDNPCKHPLVILGDVPARDMRAMMKFIYQGEVSVSQSELASFLKTADNLQIKGLAEDKEKEKEEKKRKDKDSDRLDGRPSNKRQRTSDSRTTDTSSPLPSRSHKSLNDSHSSSHKSRSRASIDDQSLKSGGRGGGLHAPASKHNSSKNSSSKTTSHDIPSKASKPSEENDARHVNSNNSVGDNILPKEETVDELTVKTEPLDYPGEMVWTEGHGTINSDTLDDAQGLLPFAAIPGALEGVAAAIVASPSLPIMEFGEDSRNDDESRGDMSTASDDINANTTGGAWLRGRLAQGCVGDIGTVHPPSLSHPALPSPLPPNPPPPPISHHHQPQEQPPHSSSQRGVLGFHSNIVVPTFPNSTNNTQSSSSGPTSSPPSTAASNFSTTITTSNNNSVHKCYQCPFITSNPYTFTRHLRIHLGTKEFRCRVCGFASSRKDSLIRHFRMKHLTGEMSVYHDLDSRDIEELALIRGISDGLQLLPSKY</sequence>
<dbReference type="Pfam" id="PF00096">
    <property type="entry name" value="zf-C2H2"/>
    <property type="match status" value="1"/>
</dbReference>
<dbReference type="GO" id="GO:0045476">
    <property type="term" value="P:nurse cell apoptotic process"/>
    <property type="evidence" value="ECO:0007669"/>
    <property type="project" value="UniProtKB-ARBA"/>
</dbReference>
<dbReference type="Pfam" id="PF00651">
    <property type="entry name" value="BTB"/>
    <property type="match status" value="1"/>
</dbReference>
<keyword evidence="4" id="KW-0539">Nucleus</keyword>
<feature type="domain" description="BTB" evidence="8">
    <location>
        <begin position="82"/>
        <end position="147"/>
    </location>
</feature>
<dbReference type="SMART" id="SM00225">
    <property type="entry name" value="BTB"/>
    <property type="match status" value="1"/>
</dbReference>
<protein>
    <submittedName>
        <fullName evidence="10">Longitudinals lacking protein-like 16</fullName>
    </submittedName>
</protein>
<dbReference type="PANTHER" id="PTHR23110:SF111">
    <property type="entry name" value="LONGITUDINALS LACKING PROTEIN, ISOFORMS F_I_K_T"/>
    <property type="match status" value="1"/>
</dbReference>
<dbReference type="PROSITE" id="PS50157">
    <property type="entry name" value="ZINC_FINGER_C2H2_2"/>
    <property type="match status" value="2"/>
</dbReference>
<dbReference type="Proteomes" id="UP000747542">
    <property type="component" value="Unassembled WGS sequence"/>
</dbReference>
<evidence type="ECO:0000313" key="11">
    <source>
        <dbReference type="Proteomes" id="UP000747542"/>
    </source>
</evidence>
<dbReference type="GO" id="GO:0045467">
    <property type="term" value="P:R7 cell development"/>
    <property type="evidence" value="ECO:0007669"/>
    <property type="project" value="UniProtKB-ARBA"/>
</dbReference>